<dbReference type="AlphaFoldDB" id="A0A553HRV5"/>
<gene>
    <name evidence="1" type="ORF">FHL15_008455</name>
</gene>
<dbReference type="Proteomes" id="UP000319160">
    <property type="component" value="Unassembled WGS sequence"/>
</dbReference>
<evidence type="ECO:0000313" key="2">
    <source>
        <dbReference type="Proteomes" id="UP000319160"/>
    </source>
</evidence>
<name>A0A553HRV5_9PEZI</name>
<organism evidence="1 2">
    <name type="scientific">Xylaria flabelliformis</name>
    <dbReference type="NCBI Taxonomy" id="2512241"/>
    <lineage>
        <taxon>Eukaryota</taxon>
        <taxon>Fungi</taxon>
        <taxon>Dikarya</taxon>
        <taxon>Ascomycota</taxon>
        <taxon>Pezizomycotina</taxon>
        <taxon>Sordariomycetes</taxon>
        <taxon>Xylariomycetidae</taxon>
        <taxon>Xylariales</taxon>
        <taxon>Xylariaceae</taxon>
        <taxon>Xylaria</taxon>
    </lineage>
</organism>
<keyword evidence="2" id="KW-1185">Reference proteome</keyword>
<evidence type="ECO:0000313" key="1">
    <source>
        <dbReference type="EMBL" id="TRX90680.1"/>
    </source>
</evidence>
<dbReference type="EMBL" id="VFLP01000053">
    <property type="protein sequence ID" value="TRX90680.1"/>
    <property type="molecule type" value="Genomic_DNA"/>
</dbReference>
<sequence length="498" mass="56279">MGKVDFQYEHLGNGVMHGIMSQDRPRPELSSVDSYNRKFGRYDFKRFDHLVSQHASLGAASLGKIHVDCKFLFKKSKWGTLEGRDSAGIIYLDLAFSQPSDCRLKSATVQVTLDDDDEHLVRQFPHQGSRPPVQIVKYGPRHMTGEPQYERVAIHNRFIPSVEVGPFGGAGGVGRESAKVTMRECRWMFESHLMTGGRKRGMNNWAYKVLQWQITENELETQSLHSNIVHTAFSFVHGGQPFFMRVEVSGRLESRTSDFGHQIRHKMRKLKFPANPQSARYATTLINFNGRHKFTTPLDGLVQGLELAMEHDNMTAPVELRRAQRPRYFEDQPEALAQDSSGGSHTNAQHLLEEHEDPTAPTIENLASLSSRWLMAPPITPLPPLSKPVMHDNGLREIFETVQSRPPLSRNQNSDAPVMEVNMEGQNLNPVSRQIDLEDEVTRAIPTITQSNGLRRRQSADQVDLGTVMFLMRIWMLQTLATLLGYGSDRSSQSPTAQ</sequence>
<dbReference type="STRING" id="2512241.A0A553HRV5"/>
<dbReference type="OrthoDB" id="3922785at2759"/>
<accession>A0A553HRV5</accession>
<proteinExistence type="predicted"/>
<protein>
    <submittedName>
        <fullName evidence="1">Uncharacterized protein</fullName>
    </submittedName>
</protein>
<reference evidence="2" key="1">
    <citation type="submission" date="2019-06" db="EMBL/GenBank/DDBJ databases">
        <title>Draft genome sequence of the griseofulvin-producing fungus Xylaria cubensis strain G536.</title>
        <authorList>
            <person name="Mead M.E."/>
            <person name="Raja H.A."/>
            <person name="Steenwyk J.L."/>
            <person name="Knowles S.L."/>
            <person name="Oberlies N.H."/>
            <person name="Rokas A."/>
        </authorList>
    </citation>
    <scope>NUCLEOTIDE SEQUENCE [LARGE SCALE GENOMIC DNA]</scope>
    <source>
        <strain evidence="2">G536</strain>
    </source>
</reference>
<comment type="caution">
    <text evidence="1">The sequence shown here is derived from an EMBL/GenBank/DDBJ whole genome shotgun (WGS) entry which is preliminary data.</text>
</comment>